<dbReference type="InterPro" id="IPR051174">
    <property type="entry name" value="Cytochrome_c-type_ET"/>
</dbReference>
<feature type="binding site" evidence="13">
    <location>
        <position position="103"/>
    </location>
    <ligand>
        <name>a menaquinol</name>
        <dbReference type="ChEBI" id="CHEBI:18151"/>
    </ligand>
</feature>
<feature type="binding site" description="covalent" evidence="13">
    <location>
        <position position="83"/>
    </location>
    <ligand>
        <name>heme</name>
        <dbReference type="ChEBI" id="CHEBI:30413"/>
        <label>2</label>
    </ligand>
</feature>
<name>A0A853I4E3_9GAMM</name>
<dbReference type="SUPFAM" id="SSF48695">
    <property type="entry name" value="Multiheme cytochromes"/>
    <property type="match status" value="1"/>
</dbReference>
<evidence type="ECO:0000256" key="13">
    <source>
        <dbReference type="PIRSR" id="PIRSR000013-1"/>
    </source>
</evidence>
<comment type="caution">
    <text evidence="17">The sequence shown here is derived from an EMBL/GenBank/DDBJ whole genome shotgun (WGS) entry which is preliminary data.</text>
</comment>
<dbReference type="GO" id="GO:0009061">
    <property type="term" value="P:anaerobic respiration"/>
    <property type="evidence" value="ECO:0007669"/>
    <property type="project" value="TreeGrafter"/>
</dbReference>
<evidence type="ECO:0000256" key="10">
    <source>
        <dbReference type="ARBA" id="ARBA00023004"/>
    </source>
</evidence>
<gene>
    <name evidence="17" type="ORF">H0A36_16040</name>
</gene>
<evidence type="ECO:0000256" key="1">
    <source>
        <dbReference type="ARBA" id="ARBA00004162"/>
    </source>
</evidence>
<dbReference type="GO" id="GO:0019333">
    <property type="term" value="P:denitrification pathway"/>
    <property type="evidence" value="ECO:0007669"/>
    <property type="project" value="InterPro"/>
</dbReference>
<keyword evidence="6 15" id="KW-0812">Transmembrane</keyword>
<evidence type="ECO:0000256" key="14">
    <source>
        <dbReference type="PIRSR" id="PIRSR000013-2"/>
    </source>
</evidence>
<comment type="PTM">
    <text evidence="12">Binds 4 heme groups per subunit.</text>
</comment>
<dbReference type="InterPro" id="IPR036280">
    <property type="entry name" value="Multihaem_cyt_sf"/>
</dbReference>
<evidence type="ECO:0000256" key="11">
    <source>
        <dbReference type="ARBA" id="ARBA00023136"/>
    </source>
</evidence>
<evidence type="ECO:0000256" key="15">
    <source>
        <dbReference type="SAM" id="Phobius"/>
    </source>
</evidence>
<evidence type="ECO:0000256" key="6">
    <source>
        <dbReference type="ARBA" id="ARBA00022692"/>
    </source>
</evidence>
<comment type="subcellular location">
    <subcellularLocation>
        <location evidence="1">Cell membrane</location>
        <topology evidence="1">Single-pass membrane protein</topology>
    </subcellularLocation>
</comment>
<feature type="binding site" description="axial binding residue" evidence="14">
    <location>
        <position position="173"/>
    </location>
    <ligand>
        <name>heme</name>
        <dbReference type="ChEBI" id="CHEBI:30413"/>
        <label>4</label>
    </ligand>
    <ligandPart>
        <name>Fe</name>
        <dbReference type="ChEBI" id="CHEBI:18248"/>
    </ligandPart>
</feature>
<evidence type="ECO:0000256" key="4">
    <source>
        <dbReference type="ARBA" id="ARBA00022475"/>
    </source>
</evidence>
<evidence type="ECO:0000256" key="5">
    <source>
        <dbReference type="ARBA" id="ARBA00022617"/>
    </source>
</evidence>
<evidence type="ECO:0000313" key="17">
    <source>
        <dbReference type="EMBL" id="NYZ67529.1"/>
    </source>
</evidence>
<feature type="transmembrane region" description="Helical" evidence="15">
    <location>
        <begin position="12"/>
        <end position="34"/>
    </location>
</feature>
<feature type="binding site" description="covalent" evidence="13">
    <location>
        <position position="144"/>
    </location>
    <ligand>
        <name>heme</name>
        <dbReference type="ChEBI" id="CHEBI:30413"/>
        <label>3</label>
    </ligand>
</feature>
<keyword evidence="18" id="KW-1185">Reference proteome</keyword>
<comment type="cofactor">
    <cofactor evidence="13">
        <name>heme</name>
        <dbReference type="ChEBI" id="CHEBI:30413"/>
    </cofactor>
    <text evidence="13">Binds 4 heme groups per subunit.</text>
</comment>
<evidence type="ECO:0000256" key="2">
    <source>
        <dbReference type="ARBA" id="ARBA00007395"/>
    </source>
</evidence>
<feature type="binding site" description="axial binding residue" evidence="14">
    <location>
        <position position="54"/>
    </location>
    <ligand>
        <name>heme</name>
        <dbReference type="ChEBI" id="CHEBI:30413"/>
        <label>1</label>
    </ligand>
    <ligandPart>
        <name>Fe</name>
        <dbReference type="ChEBI" id="CHEBI:18248"/>
    </ligandPart>
</feature>
<feature type="binding site" description="axial binding residue" evidence="14">
    <location>
        <position position="178"/>
    </location>
    <ligand>
        <name>heme</name>
        <dbReference type="ChEBI" id="CHEBI:30413"/>
        <label>2</label>
    </ligand>
    <ligandPart>
        <name>Fe</name>
        <dbReference type="ChEBI" id="CHEBI:18248"/>
    </ligandPart>
</feature>
<dbReference type="InterPro" id="IPR005126">
    <property type="entry name" value="NapC/NirT_cyt_c_N"/>
</dbReference>
<keyword evidence="7 12" id="KW-0479">Metal-binding</keyword>
<dbReference type="InterPro" id="IPR038266">
    <property type="entry name" value="NapC/NirT_cytc_sf"/>
</dbReference>
<dbReference type="Pfam" id="PF03264">
    <property type="entry name" value="Cytochrom_NNT"/>
    <property type="match status" value="1"/>
</dbReference>
<proteinExistence type="inferred from homology"/>
<feature type="binding site" description="axial binding residue" evidence="14">
    <location>
        <position position="103"/>
    </location>
    <ligand>
        <name>heme</name>
        <dbReference type="ChEBI" id="CHEBI:30413"/>
        <label>1</label>
    </ligand>
    <ligandPart>
        <name>Fe</name>
        <dbReference type="ChEBI" id="CHEBI:18248"/>
    </ligandPart>
</feature>
<dbReference type="Gene3D" id="1.10.3820.10">
    <property type="entry name" value="Di-heme elbow motif domain"/>
    <property type="match status" value="1"/>
</dbReference>
<keyword evidence="4" id="KW-1003">Cell membrane</keyword>
<keyword evidence="5 12" id="KW-0349">Heme</keyword>
<feature type="binding site" description="axial binding residue" evidence="14">
    <location>
        <position position="84"/>
    </location>
    <ligand>
        <name>heme</name>
        <dbReference type="ChEBI" id="CHEBI:30413"/>
        <label>2</label>
    </ligand>
    <ligandPart>
        <name>Fe</name>
        <dbReference type="ChEBI" id="CHEBI:18248"/>
    </ligandPart>
</feature>
<dbReference type="Proteomes" id="UP000569732">
    <property type="component" value="Unassembled WGS sequence"/>
</dbReference>
<evidence type="ECO:0000256" key="7">
    <source>
        <dbReference type="ARBA" id="ARBA00022723"/>
    </source>
</evidence>
<feature type="binding site" description="covalent" evidence="13">
    <location>
        <position position="172"/>
    </location>
    <ligand>
        <name>heme</name>
        <dbReference type="ChEBI" id="CHEBI:30413"/>
        <label>4</label>
    </ligand>
</feature>
<feature type="binding site" description="covalent" evidence="13">
    <location>
        <position position="47"/>
    </location>
    <ligand>
        <name>heme</name>
        <dbReference type="ChEBI" id="CHEBI:30413"/>
        <label>1</label>
    </ligand>
</feature>
<keyword evidence="11 15" id="KW-0472">Membrane</keyword>
<dbReference type="GO" id="GO:0020037">
    <property type="term" value="F:heme binding"/>
    <property type="evidence" value="ECO:0007669"/>
    <property type="project" value="InterPro"/>
</dbReference>
<feature type="binding site" description="covalent" evidence="13">
    <location>
        <position position="51"/>
    </location>
    <ligand>
        <name>heme</name>
        <dbReference type="ChEBI" id="CHEBI:30413"/>
        <label>1</label>
    </ligand>
</feature>
<keyword evidence="3 12" id="KW-0813">Transport</keyword>
<protein>
    <recommendedName>
        <fullName evidence="12">Cytochrome c-type protein</fullName>
    </recommendedName>
</protein>
<evidence type="ECO:0000256" key="9">
    <source>
        <dbReference type="ARBA" id="ARBA00022989"/>
    </source>
</evidence>
<dbReference type="PIRSF" id="PIRSF000013">
    <property type="entry name" value="4_hem_cytochrm_NapC"/>
    <property type="match status" value="1"/>
</dbReference>
<evidence type="ECO:0000256" key="3">
    <source>
        <dbReference type="ARBA" id="ARBA00022448"/>
    </source>
</evidence>
<dbReference type="GO" id="GO:0005886">
    <property type="term" value="C:plasma membrane"/>
    <property type="evidence" value="ECO:0007669"/>
    <property type="project" value="UniProtKB-SubCell"/>
</dbReference>
<dbReference type="AlphaFoldDB" id="A0A853I4E3"/>
<evidence type="ECO:0000256" key="8">
    <source>
        <dbReference type="ARBA" id="ARBA00022982"/>
    </source>
</evidence>
<organism evidence="17 18">
    <name type="scientific">Spartinivicinus marinus</name>
    <dbReference type="NCBI Taxonomy" id="2994442"/>
    <lineage>
        <taxon>Bacteria</taxon>
        <taxon>Pseudomonadati</taxon>
        <taxon>Pseudomonadota</taxon>
        <taxon>Gammaproteobacteria</taxon>
        <taxon>Oceanospirillales</taxon>
        <taxon>Zooshikellaceae</taxon>
        <taxon>Spartinivicinus</taxon>
    </lineage>
</organism>
<keyword evidence="9 15" id="KW-1133">Transmembrane helix</keyword>
<dbReference type="PANTHER" id="PTHR30333:SF3">
    <property type="entry name" value="CYTOCHROME C-TYPE PROTEIN TORY"/>
    <property type="match status" value="1"/>
</dbReference>
<dbReference type="EMBL" id="JACCKB010000026">
    <property type="protein sequence ID" value="NYZ67529.1"/>
    <property type="molecule type" value="Genomic_DNA"/>
</dbReference>
<feature type="binding site" description="covalent" evidence="13">
    <location>
        <position position="141"/>
    </location>
    <ligand>
        <name>heme</name>
        <dbReference type="ChEBI" id="CHEBI:30413"/>
        <label>3</label>
    </ligand>
</feature>
<feature type="binding site" description="covalent" evidence="13">
    <location>
        <position position="169"/>
    </location>
    <ligand>
        <name>heme</name>
        <dbReference type="ChEBI" id="CHEBI:30413"/>
        <label>4</label>
    </ligand>
</feature>
<feature type="binding site" description="covalent" evidence="13">
    <location>
        <position position="80"/>
    </location>
    <ligand>
        <name>heme</name>
        <dbReference type="ChEBI" id="CHEBI:30413"/>
        <label>2</label>
    </ligand>
</feature>
<sequence length="197" mass="22596">MVWRRKSIFKVFKYIFSISVIMGVLVGMLFILALEKVDQLTSTDNFCSNSCHPMTRFVANESIFIQSSHRATSSGVQASCADCHIPKGLLPATWAHITDGTRDLWSLLVNDFSSEEQWNAARPEMAYRVRDWLLDNDSHTCRNCHVAVKPSRERGQRQHELAERNSVTCIGCHFNLVHDEVEPRESFLKRVEINNKL</sequence>
<dbReference type="GO" id="GO:0009055">
    <property type="term" value="F:electron transfer activity"/>
    <property type="evidence" value="ECO:0007669"/>
    <property type="project" value="TreeGrafter"/>
</dbReference>
<dbReference type="RefSeq" id="WP_180569550.1">
    <property type="nucleotide sequence ID" value="NZ_JACCKB010000026.1"/>
</dbReference>
<evidence type="ECO:0000256" key="12">
    <source>
        <dbReference type="PIRNR" id="PIRNR000013"/>
    </source>
</evidence>
<dbReference type="InterPro" id="IPR024717">
    <property type="entry name" value="NapC/NirT/NrfH"/>
</dbReference>
<comment type="similarity">
    <text evidence="2">Belongs to the NapC/NirT/NrfH family.</text>
</comment>
<feature type="binding site" description="axial binding residue" evidence="14">
    <location>
        <position position="145"/>
    </location>
    <ligand>
        <name>heme</name>
        <dbReference type="ChEBI" id="CHEBI:30413"/>
        <label>3</label>
    </ligand>
    <ligandPart>
        <name>Fe</name>
        <dbReference type="ChEBI" id="CHEBI:18248"/>
    </ligandPart>
</feature>
<accession>A0A853I4E3</accession>
<dbReference type="GO" id="GO:0046872">
    <property type="term" value="F:metal ion binding"/>
    <property type="evidence" value="ECO:0007669"/>
    <property type="project" value="UniProtKB-KW"/>
</dbReference>
<evidence type="ECO:0000259" key="16">
    <source>
        <dbReference type="Pfam" id="PF03264"/>
    </source>
</evidence>
<dbReference type="PANTHER" id="PTHR30333">
    <property type="entry name" value="CYTOCHROME C-TYPE PROTEIN"/>
    <property type="match status" value="1"/>
</dbReference>
<keyword evidence="8 12" id="KW-0249">Electron transport</keyword>
<evidence type="ECO:0000313" key="18">
    <source>
        <dbReference type="Proteomes" id="UP000569732"/>
    </source>
</evidence>
<keyword evidence="10 12" id="KW-0408">Iron</keyword>
<reference evidence="17 18" key="1">
    <citation type="submission" date="2020-07" db="EMBL/GenBank/DDBJ databases">
        <title>Endozoicomonas sp. nov., isolated from sediment.</title>
        <authorList>
            <person name="Gu T."/>
        </authorList>
    </citation>
    <scope>NUCLEOTIDE SEQUENCE [LARGE SCALE GENOMIC DNA]</scope>
    <source>
        <strain evidence="17 18">SM1973</strain>
    </source>
</reference>
<feature type="domain" description="NapC/NirT cytochrome c N-terminal" evidence="16">
    <location>
        <begin position="15"/>
        <end position="181"/>
    </location>
</feature>